<evidence type="ECO:0000313" key="6">
    <source>
        <dbReference type="Proteomes" id="UP000663866"/>
    </source>
</evidence>
<comment type="caution">
    <text evidence="5">The sequence shown here is derived from an EMBL/GenBank/DDBJ whole genome shotgun (WGS) entry which is preliminary data.</text>
</comment>
<keyword evidence="6" id="KW-1185">Reference proteome</keyword>
<accession>A0A819TFI5</accession>
<dbReference type="InterPro" id="IPR027806">
    <property type="entry name" value="HARBI1_dom"/>
</dbReference>
<sequence length="442" mass="50791">MPREERYQCFWCEGQINHGDREYCAGGSVLLRVFLAANSGRRANPDGFVCGICRRRYDRWRKAMQNDFDHLDVPVNKTDPQKNEEPMLMEVDTDIVTDNENMESENEESQEEKEMKSVKLSIWRTSKSHGSCIVCPVADSTSMRVLSDEQRTMIFLTRQSVKQSKADDIFLNKHNVEKLIDNFRLTLKHAGSLYCDDPGALDNETYKTSTGLDGDHFNDLLDKLTTMRNSRLRSVRVALAIFLAKIRLAFSNRVLACVFRIAFRRSVSRICHQVRVTLMQNFVPYDVGFQHVSRETIFAQHQTTVATELLANGQDQVVLIADGTYFFCQKSSNNEFQRRTYSQHKHRHLVKPMIITASDGYIISSLGPFFTDSLSDDAAILKHCMLNNEKQVLFWLRDNHVLVLDCGFRDTVNTLNRFGLQVAMPGFLYNKKQLPADEANRT</sequence>
<comment type="cofactor">
    <cofactor evidence="1">
        <name>a divalent metal cation</name>
        <dbReference type="ChEBI" id="CHEBI:60240"/>
    </cofactor>
</comment>
<evidence type="ECO:0000256" key="2">
    <source>
        <dbReference type="ARBA" id="ARBA00022723"/>
    </source>
</evidence>
<dbReference type="Proteomes" id="UP000663866">
    <property type="component" value="Unassembled WGS sequence"/>
</dbReference>
<feature type="domain" description="DDE Tnp4" evidence="3">
    <location>
        <begin position="322"/>
        <end position="439"/>
    </location>
</feature>
<name>A0A819TFI5_9BILA</name>
<dbReference type="Proteomes" id="UP000663856">
    <property type="component" value="Unassembled WGS sequence"/>
</dbReference>
<evidence type="ECO:0000313" key="4">
    <source>
        <dbReference type="EMBL" id="CAF2072532.1"/>
    </source>
</evidence>
<evidence type="ECO:0000313" key="5">
    <source>
        <dbReference type="EMBL" id="CAF4077498.1"/>
    </source>
</evidence>
<organism evidence="5 6">
    <name type="scientific">Rotaria magnacalcarata</name>
    <dbReference type="NCBI Taxonomy" id="392030"/>
    <lineage>
        <taxon>Eukaryota</taxon>
        <taxon>Metazoa</taxon>
        <taxon>Spiralia</taxon>
        <taxon>Gnathifera</taxon>
        <taxon>Rotifera</taxon>
        <taxon>Eurotatoria</taxon>
        <taxon>Bdelloidea</taxon>
        <taxon>Philodinida</taxon>
        <taxon>Philodinidae</taxon>
        <taxon>Rotaria</taxon>
    </lineage>
</organism>
<keyword evidence="2" id="KW-0479">Metal-binding</keyword>
<dbReference type="Pfam" id="PF13359">
    <property type="entry name" value="DDE_Tnp_4"/>
    <property type="match status" value="1"/>
</dbReference>
<evidence type="ECO:0000259" key="3">
    <source>
        <dbReference type="Pfam" id="PF13359"/>
    </source>
</evidence>
<evidence type="ECO:0000256" key="1">
    <source>
        <dbReference type="ARBA" id="ARBA00001968"/>
    </source>
</evidence>
<reference evidence="5" key="1">
    <citation type="submission" date="2021-02" db="EMBL/GenBank/DDBJ databases">
        <authorList>
            <person name="Nowell W R."/>
        </authorList>
    </citation>
    <scope>NUCLEOTIDE SEQUENCE</scope>
</reference>
<dbReference type="GO" id="GO:0046872">
    <property type="term" value="F:metal ion binding"/>
    <property type="evidence" value="ECO:0007669"/>
    <property type="project" value="UniProtKB-KW"/>
</dbReference>
<proteinExistence type="predicted"/>
<dbReference type="EMBL" id="CAJOBG010003717">
    <property type="protein sequence ID" value="CAF4077498.1"/>
    <property type="molecule type" value="Genomic_DNA"/>
</dbReference>
<protein>
    <recommendedName>
        <fullName evidence="3">DDE Tnp4 domain-containing protein</fullName>
    </recommendedName>
</protein>
<dbReference type="AlphaFoldDB" id="A0A819TFI5"/>
<dbReference type="EMBL" id="CAJNRF010005626">
    <property type="protein sequence ID" value="CAF2072532.1"/>
    <property type="molecule type" value="Genomic_DNA"/>
</dbReference>
<dbReference type="PANTHER" id="PTHR23080">
    <property type="entry name" value="THAP DOMAIN PROTEIN"/>
    <property type="match status" value="1"/>
</dbReference>
<gene>
    <name evidence="5" type="ORF">OVN521_LOCUS19566</name>
    <name evidence="4" type="ORF">WKI299_LOCUS14437</name>
</gene>